<feature type="domain" description="DUS-like FMN-binding" evidence="20">
    <location>
        <begin position="199"/>
        <end position="459"/>
    </location>
</feature>
<dbReference type="EC" id="1.3.1.89" evidence="3"/>
<dbReference type="VEuPathDB" id="VectorBase:LLONM1_011504"/>
<evidence type="ECO:0000256" key="14">
    <source>
        <dbReference type="ARBA" id="ARBA00023027"/>
    </source>
</evidence>
<sequence length="798" mass="90386">MDPGVCYIKPEFLVEVQKNAEIKLGEYPEKHDLEKKKKGKRRGQNKNRPAPYKMKRELQLCSSLVNGDDSSTCTYPKCIYLHDVKKYLEEKPKDIGESCYIYSQTGHCQYGLTCRYAENHLDEEKKNLGATEGVRKPFNPIDIELLTILRKRQYNLDRSKKIVEEVEKRKLEGYTPDTDLIPERSAERKRIDFRNKLFLSPLTTVGNLPFRRICKEYGADVTCGEMACVVPLLNGAKQEWALTKRHPTEDLFGVQICGNKANLVAGATQILTEKANVDFVDLNLGCPIDLIYKQGAGSALIRRQNVLEGIVRSCAAVLGDKPFTVKTRTGVYADKSVAHELVPKFEEWGASLVTIHGRSREQRYTKNADWKYIEECAKAAKEIPVIGNGDILSFEDYLEAREAAPHISGTMIGRGALIKPWLFQEIKEQRHMDPSATERFDMMKKFVNYGLEHWGSDTKGVENTRRFLLEWQSFLYRYVPYGLLEHPPQKINARPNTYRGRDDLETLLASNNCADWIKLSERLLGPVPDGFQFLPKHKANSYGFFDVQFGAQENGGSFVDFSWDNIENINLSGAGFSSSLLNDVRHGIALVEKTEFATLCRCCGWVDEDSAVFDGSVHISHHTAHVASSVGFPLCRILLVAHIVEHTGIPVVGVAFVDRIDFPLVRNLHIGIREDEFPNGRIIHESIYPITQTQYHHRSGAIEGISSRHHLSSWLASWRVGVPSIHGRSREQRYTKNADWKYIEECAKAAKEIPVIGNGDILSFEDYLEAREAAPHISGAMIGRGALIKPWLFQEIKE</sequence>
<evidence type="ECO:0000256" key="13">
    <source>
        <dbReference type="ARBA" id="ARBA00023002"/>
    </source>
</evidence>
<keyword evidence="23" id="KW-1185">Reference proteome</keyword>
<feature type="region of interest" description="Disordered" evidence="19">
    <location>
        <begin position="27"/>
        <end position="49"/>
    </location>
</feature>
<evidence type="ECO:0000256" key="17">
    <source>
        <dbReference type="ARBA" id="ARBA00049447"/>
    </source>
</evidence>
<keyword evidence="5" id="KW-0288">FMN</keyword>
<dbReference type="EMBL" id="GITU01009941">
    <property type="protein sequence ID" value="MBC1178644.1"/>
    <property type="molecule type" value="Transcribed_RNA"/>
</dbReference>
<dbReference type="EMBL" id="AJWK01028945">
    <property type="status" value="NOT_ANNOTATED_CDS"/>
    <property type="molecule type" value="Genomic_DNA"/>
</dbReference>
<proteinExistence type="inferred from homology"/>
<name>A0A1B0GKI2_LUTLO</name>
<reference evidence="22" key="3">
    <citation type="submission" date="2020-05" db="UniProtKB">
        <authorList>
            <consortium name="EnsemblMetazoa"/>
        </authorList>
    </citation>
    <scope>IDENTIFICATION</scope>
    <source>
        <strain evidence="22">Jacobina</strain>
    </source>
</reference>
<dbReference type="Pfam" id="PF25585">
    <property type="entry name" value="zf-CCCH_DUS3L"/>
    <property type="match status" value="1"/>
</dbReference>
<evidence type="ECO:0000256" key="18">
    <source>
        <dbReference type="ARBA" id="ARBA00049513"/>
    </source>
</evidence>
<dbReference type="EMBL" id="AJWK01028946">
    <property type="status" value="NOT_ANNOTATED_CDS"/>
    <property type="molecule type" value="Genomic_DNA"/>
</dbReference>
<dbReference type="CDD" id="cd02801">
    <property type="entry name" value="DUS_like_FMN"/>
    <property type="match status" value="2"/>
</dbReference>
<evidence type="ECO:0000256" key="3">
    <source>
        <dbReference type="ARBA" id="ARBA00012376"/>
    </source>
</evidence>
<keyword evidence="8" id="KW-0479">Metal-binding</keyword>
<evidence type="ECO:0000256" key="15">
    <source>
        <dbReference type="ARBA" id="ARBA00048266"/>
    </source>
</evidence>
<feature type="compositionally biased region" description="Basic residues" evidence="19">
    <location>
        <begin position="36"/>
        <end position="45"/>
    </location>
</feature>
<keyword evidence="6" id="KW-0507">mRNA processing</keyword>
<dbReference type="GO" id="GO:0102265">
    <property type="term" value="F:tRNA-dihydrouridine47 synthase activity"/>
    <property type="evidence" value="ECO:0007669"/>
    <property type="project" value="UniProtKB-EC"/>
</dbReference>
<reference evidence="23" key="1">
    <citation type="submission" date="2012-05" db="EMBL/GenBank/DDBJ databases">
        <title>Whole Genome Assembly of Lutzomyia longipalpis.</title>
        <authorList>
            <person name="Richards S."/>
            <person name="Qu C."/>
            <person name="Dillon R."/>
            <person name="Worley K."/>
            <person name="Scherer S."/>
            <person name="Batterton M."/>
            <person name="Taylor A."/>
            <person name="Hawes A."/>
            <person name="Hernandez B."/>
            <person name="Kovar C."/>
            <person name="Mandapat C."/>
            <person name="Pham C."/>
            <person name="Qu C."/>
            <person name="Jing C."/>
            <person name="Bess C."/>
            <person name="Bandaranaike D."/>
            <person name="Ngo D."/>
            <person name="Ongeri F."/>
            <person name="Arias F."/>
            <person name="Lara F."/>
            <person name="Weissenberger G."/>
            <person name="Kamau G."/>
            <person name="Han H."/>
            <person name="Shen H."/>
            <person name="Dinh H."/>
            <person name="Khalil I."/>
            <person name="Jones J."/>
            <person name="Shafer J."/>
            <person name="Jayaseelan J."/>
            <person name="Quiroz J."/>
            <person name="Blankenburg K."/>
            <person name="Nguyen L."/>
            <person name="Jackson L."/>
            <person name="Francisco L."/>
            <person name="Tang L.-Y."/>
            <person name="Pu L.-L."/>
            <person name="Perales L."/>
            <person name="Lorensuhewa L."/>
            <person name="Munidasa M."/>
            <person name="Coyle M."/>
            <person name="Taylor M."/>
            <person name="Puazo M."/>
            <person name="Firestine M."/>
            <person name="Scheel M."/>
            <person name="Javaid M."/>
            <person name="Wang M."/>
            <person name="Li M."/>
            <person name="Tabassum N."/>
            <person name="Saada N."/>
            <person name="Osuji N."/>
            <person name="Aqrawi P."/>
            <person name="Fu Q."/>
            <person name="Thornton R."/>
            <person name="Raj R."/>
            <person name="Goodspeed R."/>
            <person name="Mata R."/>
            <person name="Najjar R."/>
            <person name="Gubbala S."/>
            <person name="Lee S."/>
            <person name="Denson S."/>
            <person name="Patil S."/>
            <person name="Macmil S."/>
            <person name="Qi S."/>
            <person name="Matskevitch T."/>
            <person name="Palculict T."/>
            <person name="Mathew T."/>
            <person name="Vee V."/>
            <person name="Velamala V."/>
            <person name="Korchina V."/>
            <person name="Cai W."/>
            <person name="Liu W."/>
            <person name="Dai W."/>
            <person name="Zou X."/>
            <person name="Zhu Y."/>
            <person name="Zhang Y."/>
            <person name="Wu Y.-Q."/>
            <person name="Xin Y."/>
            <person name="Nazarath L."/>
            <person name="Kovar C."/>
            <person name="Han Y."/>
            <person name="Muzny D."/>
            <person name="Gibbs R."/>
        </authorList>
    </citation>
    <scope>NUCLEOTIDE SEQUENCE [LARGE SCALE GENOMIC DNA]</scope>
    <source>
        <strain evidence="23">Jacobina</strain>
    </source>
</reference>
<comment type="similarity">
    <text evidence="2">Belongs to the Dus family. Dus3 subfamily.</text>
</comment>
<evidence type="ECO:0000256" key="5">
    <source>
        <dbReference type="ARBA" id="ARBA00022643"/>
    </source>
</evidence>
<keyword evidence="13" id="KW-0560">Oxidoreductase</keyword>
<evidence type="ECO:0000256" key="9">
    <source>
        <dbReference type="ARBA" id="ARBA00022737"/>
    </source>
</evidence>
<keyword evidence="7" id="KW-0819">tRNA processing</keyword>
<evidence type="ECO:0000256" key="6">
    <source>
        <dbReference type="ARBA" id="ARBA00022664"/>
    </source>
</evidence>
<dbReference type="GO" id="GO:0008270">
    <property type="term" value="F:zinc ion binding"/>
    <property type="evidence" value="ECO:0007669"/>
    <property type="project" value="UniProtKB-KW"/>
</dbReference>
<evidence type="ECO:0000313" key="21">
    <source>
        <dbReference type="EMBL" id="MBC1178644.1"/>
    </source>
</evidence>
<keyword evidence="4" id="KW-0285">Flavoprotein</keyword>
<evidence type="ECO:0000256" key="4">
    <source>
        <dbReference type="ARBA" id="ARBA00022630"/>
    </source>
</evidence>
<evidence type="ECO:0000256" key="2">
    <source>
        <dbReference type="ARBA" id="ARBA00005451"/>
    </source>
</evidence>
<dbReference type="GO" id="GO:0003723">
    <property type="term" value="F:RNA binding"/>
    <property type="evidence" value="ECO:0007669"/>
    <property type="project" value="TreeGrafter"/>
</dbReference>
<dbReference type="InterPro" id="IPR035587">
    <property type="entry name" value="DUS-like_FMN-bd"/>
</dbReference>
<accession>A0A1B0GKI2</accession>
<evidence type="ECO:0000313" key="23">
    <source>
        <dbReference type="Proteomes" id="UP000092461"/>
    </source>
</evidence>
<dbReference type="InterPro" id="IPR018517">
    <property type="entry name" value="tRNA_hU_synthase_CS"/>
</dbReference>
<evidence type="ECO:0000256" key="8">
    <source>
        <dbReference type="ARBA" id="ARBA00022723"/>
    </source>
</evidence>
<dbReference type="InterPro" id="IPR013785">
    <property type="entry name" value="Aldolase_TIM"/>
</dbReference>
<evidence type="ECO:0000256" key="10">
    <source>
        <dbReference type="ARBA" id="ARBA00022771"/>
    </source>
</evidence>
<comment type="catalytic activity">
    <reaction evidence="15">
        <text>5,6-dihydrouridine(47) in tRNA + NAD(+) = uridine(47) in tRNA + NADH + H(+)</text>
        <dbReference type="Rhea" id="RHEA:53364"/>
        <dbReference type="Rhea" id="RHEA-COMP:13539"/>
        <dbReference type="Rhea" id="RHEA-COMP:13540"/>
        <dbReference type="ChEBI" id="CHEBI:15378"/>
        <dbReference type="ChEBI" id="CHEBI:57540"/>
        <dbReference type="ChEBI" id="CHEBI:57945"/>
        <dbReference type="ChEBI" id="CHEBI:65315"/>
        <dbReference type="ChEBI" id="CHEBI:74443"/>
        <dbReference type="EC" id="1.3.1.89"/>
    </reaction>
    <physiologicalReaction direction="right-to-left" evidence="15">
        <dbReference type="Rhea" id="RHEA:53366"/>
    </physiologicalReaction>
</comment>
<dbReference type="Gene3D" id="3.20.20.70">
    <property type="entry name" value="Aldolase class I"/>
    <property type="match status" value="2"/>
</dbReference>
<evidence type="ECO:0000256" key="7">
    <source>
        <dbReference type="ARBA" id="ARBA00022694"/>
    </source>
</evidence>
<dbReference type="Pfam" id="PF01207">
    <property type="entry name" value="Dus"/>
    <property type="match status" value="2"/>
</dbReference>
<dbReference type="VEuPathDB" id="VectorBase:LLOJ008542"/>
<dbReference type="EnsemblMetazoa" id="LLOJ008542-RA">
    <property type="protein sequence ID" value="LLOJ008542-PA"/>
    <property type="gene ID" value="LLOJ008542"/>
</dbReference>
<reference evidence="21" key="2">
    <citation type="journal article" date="2020" name="BMC">
        <title>Leishmania infection induces a limited differential gene expression in the sand fly midgut.</title>
        <authorList>
            <person name="Coutinho-Abreu I.V."/>
            <person name="Serafim T.D."/>
            <person name="Meneses C."/>
            <person name="Kamhawi S."/>
            <person name="Oliveira F."/>
            <person name="Valenzuela J.G."/>
        </authorList>
    </citation>
    <scope>NUCLEOTIDE SEQUENCE</scope>
    <source>
        <strain evidence="21">Jacobina</strain>
        <tissue evidence="21">Midgut</tissue>
    </source>
</reference>
<dbReference type="FunFam" id="3.20.20.70:FF:000067">
    <property type="entry name" value="tRNA-dihydrouridine(47) synthase [NAD(P)(+)]"/>
    <property type="match status" value="1"/>
</dbReference>
<dbReference type="Proteomes" id="UP000092461">
    <property type="component" value="Unassembled WGS sequence"/>
</dbReference>
<organism evidence="22 23">
    <name type="scientific">Lutzomyia longipalpis</name>
    <name type="common">Sand fly</name>
    <dbReference type="NCBI Taxonomy" id="7200"/>
    <lineage>
        <taxon>Eukaryota</taxon>
        <taxon>Metazoa</taxon>
        <taxon>Ecdysozoa</taxon>
        <taxon>Arthropoda</taxon>
        <taxon>Hexapoda</taxon>
        <taxon>Insecta</taxon>
        <taxon>Pterygota</taxon>
        <taxon>Neoptera</taxon>
        <taxon>Endopterygota</taxon>
        <taxon>Diptera</taxon>
        <taxon>Nematocera</taxon>
        <taxon>Psychodoidea</taxon>
        <taxon>Psychodidae</taxon>
        <taxon>Lutzomyia</taxon>
        <taxon>Lutzomyia</taxon>
    </lineage>
</organism>
<comment type="catalytic activity">
    <reaction evidence="17">
        <text>a 5,6-dihydrouridine in mRNA + NADP(+) = a uridine in mRNA + NADPH + H(+)</text>
        <dbReference type="Rhea" id="RHEA:69855"/>
        <dbReference type="Rhea" id="RHEA-COMP:14658"/>
        <dbReference type="Rhea" id="RHEA-COMP:17789"/>
        <dbReference type="ChEBI" id="CHEBI:15378"/>
        <dbReference type="ChEBI" id="CHEBI:57783"/>
        <dbReference type="ChEBI" id="CHEBI:58349"/>
        <dbReference type="ChEBI" id="CHEBI:65315"/>
        <dbReference type="ChEBI" id="CHEBI:74443"/>
    </reaction>
    <physiologicalReaction direction="right-to-left" evidence="17">
        <dbReference type="Rhea" id="RHEA:69857"/>
    </physiologicalReaction>
</comment>
<keyword evidence="10" id="KW-0863">Zinc-finger</keyword>
<dbReference type="GO" id="GO:0006397">
    <property type="term" value="P:mRNA processing"/>
    <property type="evidence" value="ECO:0007669"/>
    <property type="project" value="UniProtKB-KW"/>
</dbReference>
<dbReference type="PANTHER" id="PTHR45846">
    <property type="entry name" value="TRNA-DIHYDROURIDINE(47) SYNTHASE [NAD(P)(+)]-LIKE"/>
    <property type="match status" value="1"/>
</dbReference>
<keyword evidence="9" id="KW-0677">Repeat</keyword>
<dbReference type="PANTHER" id="PTHR45846:SF1">
    <property type="entry name" value="TRNA-DIHYDROURIDINE(47) SYNTHASE [NAD(P)(+)]-LIKE"/>
    <property type="match status" value="1"/>
</dbReference>
<comment type="catalytic activity">
    <reaction evidence="16">
        <text>a 5,6-dihydrouridine in mRNA + NAD(+) = a uridine in mRNA + NADH + H(+)</text>
        <dbReference type="Rhea" id="RHEA:69851"/>
        <dbReference type="Rhea" id="RHEA-COMP:14658"/>
        <dbReference type="Rhea" id="RHEA-COMP:17789"/>
        <dbReference type="ChEBI" id="CHEBI:15378"/>
        <dbReference type="ChEBI" id="CHEBI:57540"/>
        <dbReference type="ChEBI" id="CHEBI:57945"/>
        <dbReference type="ChEBI" id="CHEBI:65315"/>
        <dbReference type="ChEBI" id="CHEBI:74443"/>
    </reaction>
    <physiologicalReaction direction="right-to-left" evidence="16">
        <dbReference type="Rhea" id="RHEA:69853"/>
    </physiologicalReaction>
</comment>
<evidence type="ECO:0000313" key="22">
    <source>
        <dbReference type="EnsemblMetazoa" id="LLOJ008542-PA"/>
    </source>
</evidence>
<dbReference type="PROSITE" id="PS01136">
    <property type="entry name" value="UPF0034"/>
    <property type="match status" value="1"/>
</dbReference>
<comment type="catalytic activity">
    <reaction evidence="18">
        <text>5,6-dihydrouridine(47) in tRNA + NADP(+) = uridine(47) in tRNA + NADPH + H(+)</text>
        <dbReference type="Rhea" id="RHEA:53360"/>
        <dbReference type="Rhea" id="RHEA-COMP:13539"/>
        <dbReference type="Rhea" id="RHEA-COMP:13540"/>
        <dbReference type="ChEBI" id="CHEBI:15378"/>
        <dbReference type="ChEBI" id="CHEBI:57783"/>
        <dbReference type="ChEBI" id="CHEBI:58349"/>
        <dbReference type="ChEBI" id="CHEBI:65315"/>
        <dbReference type="ChEBI" id="CHEBI:74443"/>
        <dbReference type="EC" id="1.3.1.89"/>
    </reaction>
    <physiologicalReaction direction="right-to-left" evidence="18">
        <dbReference type="Rhea" id="RHEA:53362"/>
    </physiologicalReaction>
</comment>
<feature type="domain" description="DUS-like FMN-binding" evidence="20">
    <location>
        <begin position="725"/>
        <end position="795"/>
    </location>
</feature>
<keyword evidence="12" id="KW-0521">NADP</keyword>
<comment type="cofactor">
    <cofactor evidence="1">
        <name>FMN</name>
        <dbReference type="ChEBI" id="CHEBI:58210"/>
    </cofactor>
</comment>
<dbReference type="AlphaFoldDB" id="A0A1B0GKI2"/>
<evidence type="ECO:0000259" key="20">
    <source>
        <dbReference type="Pfam" id="PF01207"/>
    </source>
</evidence>
<dbReference type="GO" id="GO:0050660">
    <property type="term" value="F:flavin adenine dinucleotide binding"/>
    <property type="evidence" value="ECO:0007669"/>
    <property type="project" value="InterPro"/>
</dbReference>
<keyword evidence="11" id="KW-0862">Zinc</keyword>
<evidence type="ECO:0000256" key="11">
    <source>
        <dbReference type="ARBA" id="ARBA00022833"/>
    </source>
</evidence>
<evidence type="ECO:0000256" key="1">
    <source>
        <dbReference type="ARBA" id="ARBA00001917"/>
    </source>
</evidence>
<evidence type="ECO:0000256" key="12">
    <source>
        <dbReference type="ARBA" id="ARBA00022857"/>
    </source>
</evidence>
<evidence type="ECO:0000256" key="16">
    <source>
        <dbReference type="ARBA" id="ARBA00048342"/>
    </source>
</evidence>
<keyword evidence="14" id="KW-0520">NAD</keyword>
<evidence type="ECO:0000256" key="19">
    <source>
        <dbReference type="SAM" id="MobiDB-lite"/>
    </source>
</evidence>
<dbReference type="SUPFAM" id="SSF51395">
    <property type="entry name" value="FMN-linked oxidoreductases"/>
    <property type="match status" value="2"/>
</dbReference>
<protein>
    <recommendedName>
        <fullName evidence="3">tRNA-dihydrouridine(47) synthase [NAD(P)(+)]</fullName>
        <ecNumber evidence="3">1.3.1.89</ecNumber>
    </recommendedName>
</protein>